<dbReference type="OrthoDB" id="5978656at2759"/>
<dbReference type="Pfam" id="PF00266">
    <property type="entry name" value="Aminotran_5"/>
    <property type="match status" value="1"/>
</dbReference>
<accession>A0A164V6N5</accession>
<dbReference type="AlphaFoldDB" id="A0A164V6N5"/>
<evidence type="ECO:0000259" key="2">
    <source>
        <dbReference type="Pfam" id="PF00266"/>
    </source>
</evidence>
<sequence length="458" mass="51325">MGGEPVKQSELLSASLPDKPPAFGHASLSLFPFKWDEFIVLNHGSYGSLPQAVQNSCIKLSQDIEVAPDLYHRRIIRPLMREARAKVAPVVGAVADEVVFIPNATHGINTVLRNFEWKEGDILIGFSTTYGAVSRTLTYIADVSPHPVHYTIPIAFPTTHHDIIETFRSHLRQLPRKAPGEGQTIVAVIDSITSNPGVVLPWEELVAICKKEGIWSVVDGAHSIGQHPVDLSKTLPDFWVSNCHKWLYSKRGSAILYVPKRNQHIIKTSFPTSWSYASPSDPKEPGYPEPPNFVAQFEWTGTIDFVPYLSIPFALEFREWLGGEAVIHKYCHNLAVKGSHAVAEILGTEVMDQTESNELTACMTNVVLPFPSTDKLNIAQKQHLREFIETKLYKEHKTMIPTFEHNGRWWARFSSQIWLELSDFENGARALLDVAKALGEEIKRLEALGPDELDLLPE</sequence>
<evidence type="ECO:0000256" key="1">
    <source>
        <dbReference type="ARBA" id="ARBA00022898"/>
    </source>
</evidence>
<dbReference type="SUPFAM" id="SSF53383">
    <property type="entry name" value="PLP-dependent transferases"/>
    <property type="match status" value="1"/>
</dbReference>
<dbReference type="Proteomes" id="UP000076722">
    <property type="component" value="Unassembled WGS sequence"/>
</dbReference>
<dbReference type="PANTHER" id="PTHR43092">
    <property type="entry name" value="L-CYSTEINE DESULFHYDRASE"/>
    <property type="match status" value="1"/>
</dbReference>
<keyword evidence="3" id="KW-0808">Transferase</keyword>
<dbReference type="InterPro" id="IPR015421">
    <property type="entry name" value="PyrdxlP-dep_Trfase_major"/>
</dbReference>
<evidence type="ECO:0000313" key="4">
    <source>
        <dbReference type="Proteomes" id="UP000076722"/>
    </source>
</evidence>
<reference evidence="3 4" key="1">
    <citation type="journal article" date="2016" name="Mol. Biol. Evol.">
        <title>Comparative Genomics of Early-Diverging Mushroom-Forming Fungi Provides Insights into the Origins of Lignocellulose Decay Capabilities.</title>
        <authorList>
            <person name="Nagy L.G."/>
            <person name="Riley R."/>
            <person name="Tritt A."/>
            <person name="Adam C."/>
            <person name="Daum C."/>
            <person name="Floudas D."/>
            <person name="Sun H."/>
            <person name="Yadav J.S."/>
            <person name="Pangilinan J."/>
            <person name="Larsson K.H."/>
            <person name="Matsuura K."/>
            <person name="Barry K."/>
            <person name="Labutti K."/>
            <person name="Kuo R."/>
            <person name="Ohm R.A."/>
            <person name="Bhattacharya S.S."/>
            <person name="Shirouzu T."/>
            <person name="Yoshinaga Y."/>
            <person name="Martin F.M."/>
            <person name="Grigoriev I.V."/>
            <person name="Hibbett D.S."/>
        </authorList>
    </citation>
    <scope>NUCLEOTIDE SEQUENCE [LARGE SCALE GENOMIC DNA]</scope>
    <source>
        <strain evidence="3 4">HHB9708</strain>
    </source>
</reference>
<dbReference type="InterPro" id="IPR000192">
    <property type="entry name" value="Aminotrans_V_dom"/>
</dbReference>
<gene>
    <name evidence="3" type="ORF">SISNIDRAFT_485465</name>
</gene>
<dbReference type="InterPro" id="IPR015424">
    <property type="entry name" value="PyrdxlP-dep_Trfase"/>
</dbReference>
<keyword evidence="4" id="KW-1185">Reference proteome</keyword>
<protein>
    <submittedName>
        <fullName evidence="3">PLP-dependent transferase</fullName>
    </submittedName>
</protein>
<organism evidence="3 4">
    <name type="scientific">Sistotremastrum niveocremeum HHB9708</name>
    <dbReference type="NCBI Taxonomy" id="1314777"/>
    <lineage>
        <taxon>Eukaryota</taxon>
        <taxon>Fungi</taxon>
        <taxon>Dikarya</taxon>
        <taxon>Basidiomycota</taxon>
        <taxon>Agaricomycotina</taxon>
        <taxon>Agaricomycetes</taxon>
        <taxon>Sistotremastrales</taxon>
        <taxon>Sistotremastraceae</taxon>
        <taxon>Sertulicium</taxon>
        <taxon>Sertulicium niveocremeum</taxon>
    </lineage>
</organism>
<dbReference type="PANTHER" id="PTHR43092:SF2">
    <property type="entry name" value="HERCYNYLCYSTEINE SULFOXIDE LYASE"/>
    <property type="match status" value="1"/>
</dbReference>
<dbReference type="GO" id="GO:0016740">
    <property type="term" value="F:transferase activity"/>
    <property type="evidence" value="ECO:0007669"/>
    <property type="project" value="UniProtKB-KW"/>
</dbReference>
<evidence type="ECO:0000313" key="3">
    <source>
        <dbReference type="EMBL" id="KZS93866.1"/>
    </source>
</evidence>
<name>A0A164V6N5_9AGAM</name>
<dbReference type="STRING" id="1314777.A0A164V6N5"/>
<dbReference type="EMBL" id="KV419406">
    <property type="protein sequence ID" value="KZS93866.1"/>
    <property type="molecule type" value="Genomic_DNA"/>
</dbReference>
<dbReference type="Gene3D" id="3.40.640.10">
    <property type="entry name" value="Type I PLP-dependent aspartate aminotransferase-like (Major domain)"/>
    <property type="match status" value="1"/>
</dbReference>
<feature type="domain" description="Aminotransferase class V" evidence="2">
    <location>
        <begin position="76"/>
        <end position="364"/>
    </location>
</feature>
<proteinExistence type="predicted"/>
<keyword evidence="1" id="KW-0663">Pyridoxal phosphate</keyword>